<proteinExistence type="predicted"/>
<name>A0ABQ9ZWZ3_9CRUS</name>
<organism evidence="3 4">
    <name type="scientific">Daphnia magna</name>
    <dbReference type="NCBI Taxonomy" id="35525"/>
    <lineage>
        <taxon>Eukaryota</taxon>
        <taxon>Metazoa</taxon>
        <taxon>Ecdysozoa</taxon>
        <taxon>Arthropoda</taxon>
        <taxon>Crustacea</taxon>
        <taxon>Branchiopoda</taxon>
        <taxon>Diplostraca</taxon>
        <taxon>Cladocera</taxon>
        <taxon>Anomopoda</taxon>
        <taxon>Daphniidae</taxon>
        <taxon>Daphnia</taxon>
    </lineage>
</organism>
<feature type="compositionally biased region" description="Polar residues" evidence="1">
    <location>
        <begin position="257"/>
        <end position="279"/>
    </location>
</feature>
<dbReference type="Proteomes" id="UP001234178">
    <property type="component" value="Unassembled WGS sequence"/>
</dbReference>
<reference evidence="3 4" key="1">
    <citation type="journal article" date="2023" name="Nucleic Acids Res.">
        <title>The hologenome of Daphnia magna reveals possible DNA methylation and microbiome-mediated evolution of the host genome.</title>
        <authorList>
            <person name="Chaturvedi A."/>
            <person name="Li X."/>
            <person name="Dhandapani V."/>
            <person name="Marshall H."/>
            <person name="Kissane S."/>
            <person name="Cuenca-Cambronero M."/>
            <person name="Asole G."/>
            <person name="Calvet F."/>
            <person name="Ruiz-Romero M."/>
            <person name="Marangio P."/>
            <person name="Guigo R."/>
            <person name="Rago D."/>
            <person name="Mirbahai L."/>
            <person name="Eastwood N."/>
            <person name="Colbourne J.K."/>
            <person name="Zhou J."/>
            <person name="Mallon E."/>
            <person name="Orsini L."/>
        </authorList>
    </citation>
    <scope>NUCLEOTIDE SEQUENCE [LARGE SCALE GENOMIC DNA]</scope>
    <source>
        <strain evidence="3">LRV0_1</strain>
    </source>
</reference>
<dbReference type="Pfam" id="PF14893">
    <property type="entry name" value="PNMA"/>
    <property type="match status" value="1"/>
</dbReference>
<dbReference type="PANTHER" id="PTHR33223:SF6">
    <property type="entry name" value="CCHC-TYPE DOMAIN-CONTAINING PROTEIN"/>
    <property type="match status" value="1"/>
</dbReference>
<feature type="compositionally biased region" description="Low complexity" evidence="1">
    <location>
        <begin position="743"/>
        <end position="779"/>
    </location>
</feature>
<evidence type="ECO:0000313" key="3">
    <source>
        <dbReference type="EMBL" id="KAK4017428.1"/>
    </source>
</evidence>
<evidence type="ECO:0000256" key="1">
    <source>
        <dbReference type="SAM" id="MobiDB-lite"/>
    </source>
</evidence>
<feature type="compositionally biased region" description="Low complexity" evidence="1">
    <location>
        <begin position="319"/>
        <end position="332"/>
    </location>
</feature>
<feature type="region of interest" description="Disordered" evidence="1">
    <location>
        <begin position="658"/>
        <end position="681"/>
    </location>
</feature>
<feature type="region of interest" description="Disordered" evidence="1">
    <location>
        <begin position="723"/>
        <end position="779"/>
    </location>
</feature>
<evidence type="ECO:0000313" key="4">
    <source>
        <dbReference type="Proteomes" id="UP001234178"/>
    </source>
</evidence>
<gene>
    <name evidence="3" type="ORF">OUZ56_032739</name>
</gene>
<dbReference type="EMBL" id="JAOYFB010000006">
    <property type="protein sequence ID" value="KAK4017428.1"/>
    <property type="molecule type" value="Genomic_DNA"/>
</dbReference>
<protein>
    <recommendedName>
        <fullName evidence="2">Paraneoplastic antigen Ma-like C-terminal domain-containing protein</fullName>
    </recommendedName>
</protein>
<feature type="compositionally biased region" description="Basic and acidic residues" evidence="1">
    <location>
        <begin position="280"/>
        <end position="298"/>
    </location>
</feature>
<feature type="compositionally biased region" description="Polar residues" evidence="1">
    <location>
        <begin position="333"/>
        <end position="343"/>
    </location>
</feature>
<feature type="region of interest" description="Disordered" evidence="1">
    <location>
        <begin position="256"/>
        <end position="345"/>
    </location>
</feature>
<keyword evidence="4" id="KW-1185">Reference proteome</keyword>
<sequence length="779" mass="88471">MDNFTKVFRSAGKIVTGFTTKNKVARKNQGPTSEIIQPQIAPDNESPSNINLLTDNEVEEHNLVAQWDRIREEETTHLESDQYGTPPLEILRQAQALIAEDLGQQGIENEATQLFFNENLTTLKTDTTGTPSFNKQYADLQLEDVPEEEILQELLFLRELNCQPELSYEQIRKSYRAVIQQYGEHFYTPRELFRFFNLRTYLTPIPEALYPNPSPVTAGQTESTTLASRQNPDLELTSFKADIPYSVLTPHPIRVTSRGNPFLTSQDQETGARSKTTSRLAERELRSSTVATHRETPRNAENLPPPVPKRVSFTPQLSTTTRQNTTNTMNYNPRPQASTNSSNPEDDLVAVFRALTKNNWSTDEAANFVATLVGNNTTRASNPPQYTSTPNPTLWQNPMSSAIAPPWQNYRTTASTIASQPSYMTSNTHQPHPHYGHHQSTISELDIQATRLLTQISVFSTPGNNADFNSWLRHFENTLDIGDFEESKKIKYLRSKLVGPAGDFLEQYQLDHPVEATCYETLKRALKERFMGKNMEHKYRTSFNSCKREPGESIRNFAHRIQKLARGGYPNVSHEVIEQLSRDKFMNGLAPQLHDRLFCKDFPSFDQMIETAERHDLALELINSRENPGTGDAAGPLARKEDEAKDISDLMREVIRSELAKNAETRKPERREPRNGQYDTSDKFCTYHNMYGHDTSNCAARQYQMRLVCEICGRRGHNRNSCRAPGNHPSAGQQPPNNPPPRDYYNQPPRPQQQQTPQYPPSTANNPLTNNTATGQLNE</sequence>
<evidence type="ECO:0000259" key="2">
    <source>
        <dbReference type="Pfam" id="PF14893"/>
    </source>
</evidence>
<dbReference type="PANTHER" id="PTHR33223">
    <property type="entry name" value="CCHC-TYPE DOMAIN-CONTAINING PROTEIN"/>
    <property type="match status" value="1"/>
</dbReference>
<feature type="region of interest" description="Disordered" evidence="1">
    <location>
        <begin position="624"/>
        <end position="645"/>
    </location>
</feature>
<accession>A0ABQ9ZWZ3</accession>
<feature type="domain" description="Paraneoplastic antigen Ma-like C-terminal" evidence="2">
    <location>
        <begin position="461"/>
        <end position="566"/>
    </location>
</feature>
<comment type="caution">
    <text evidence="3">The sequence shown here is derived from an EMBL/GenBank/DDBJ whole genome shotgun (WGS) entry which is preliminary data.</text>
</comment>
<feature type="compositionally biased region" description="Basic and acidic residues" evidence="1">
    <location>
        <begin position="658"/>
        <end position="674"/>
    </location>
</feature>
<dbReference type="InterPro" id="IPR048270">
    <property type="entry name" value="PNMA_C"/>
</dbReference>